<dbReference type="GO" id="GO:0016491">
    <property type="term" value="F:oxidoreductase activity"/>
    <property type="evidence" value="ECO:0007669"/>
    <property type="project" value="InterPro"/>
</dbReference>
<dbReference type="Gene3D" id="3.40.50.360">
    <property type="match status" value="1"/>
</dbReference>
<proteinExistence type="inferred from homology"/>
<dbReference type="AlphaFoldDB" id="A0A483CT20"/>
<dbReference type="Proteomes" id="UP000292580">
    <property type="component" value="Unassembled WGS sequence"/>
</dbReference>
<comment type="cofactor">
    <cofactor evidence="2">
        <name>[4Fe-4S] cluster</name>
        <dbReference type="ChEBI" id="CHEBI:49883"/>
    </cofactor>
</comment>
<evidence type="ECO:0000259" key="6">
    <source>
        <dbReference type="Pfam" id="PF03358"/>
    </source>
</evidence>
<dbReference type="OrthoDB" id="9059at2157"/>
<keyword evidence="8" id="KW-1185">Reference proteome</keyword>
<evidence type="ECO:0000256" key="1">
    <source>
        <dbReference type="ARBA" id="ARBA00001917"/>
    </source>
</evidence>
<dbReference type="EMBL" id="PGCL01000003">
    <property type="protein sequence ID" value="TAJ43804.1"/>
    <property type="molecule type" value="Genomic_DNA"/>
</dbReference>
<evidence type="ECO:0000256" key="2">
    <source>
        <dbReference type="ARBA" id="ARBA00001966"/>
    </source>
</evidence>
<comment type="caution">
    <text evidence="7">The sequence shown here is derived from an EMBL/GenBank/DDBJ whole genome shotgun (WGS) entry which is preliminary data.</text>
</comment>
<evidence type="ECO:0000256" key="4">
    <source>
        <dbReference type="ARBA" id="ARBA00022643"/>
    </source>
</evidence>
<dbReference type="Pfam" id="PF03358">
    <property type="entry name" value="FMN_red"/>
    <property type="match status" value="1"/>
</dbReference>
<gene>
    <name evidence="7" type="ORF">CUJ86_06975</name>
</gene>
<dbReference type="SUPFAM" id="SSF52218">
    <property type="entry name" value="Flavoproteins"/>
    <property type="match status" value="1"/>
</dbReference>
<dbReference type="PANTHER" id="PTHR43278:SF2">
    <property type="entry name" value="IRON-SULFUR FLAVOPROTEIN"/>
    <property type="match status" value="1"/>
</dbReference>
<keyword evidence="4" id="KW-0288">FMN</keyword>
<keyword evidence="3" id="KW-0285">Flavoprotein</keyword>
<comment type="similarity">
    <text evidence="5">Belongs to the SsuE family. Isf subfamily.</text>
</comment>
<reference evidence="7 8" key="1">
    <citation type="submission" date="2017-11" db="EMBL/GenBank/DDBJ databases">
        <title>Isolation and Characterization of Methanofollis Species from Methane Seep Offshore SW Taiwan.</title>
        <authorList>
            <person name="Teng N.-H."/>
            <person name="Lai M.-C."/>
            <person name="Chen S.-C."/>
        </authorList>
    </citation>
    <scope>NUCLEOTIDE SEQUENCE [LARGE SCALE GENOMIC DNA]</scope>
    <source>
        <strain evidence="7 8">FWC-SCC2</strain>
    </source>
</reference>
<dbReference type="RefSeq" id="WP_130646858.1">
    <property type="nucleotide sequence ID" value="NZ_PGCL01000003.1"/>
</dbReference>
<evidence type="ECO:0000256" key="5">
    <source>
        <dbReference type="ARBA" id="ARBA00038292"/>
    </source>
</evidence>
<feature type="domain" description="NADPH-dependent FMN reductase-like" evidence="6">
    <location>
        <begin position="108"/>
        <end position="237"/>
    </location>
</feature>
<sequence>MAEGPDLIQEREVETAEGTYALRLSSEDLSFLYPGMHRYTLRLTLGDAVIGTFRTNTYEYSPTVPLNAADAARKKMDEWETALVTSRERFLPLLTRPAPLAAPIHTTDVVVIQGSPRPDGNCSIYASWVVDEGRRIGRSVQVIYIDDLAIRPCIGCYRCYNTGLCTFRDDMAGIIGAVRAASLLVICSPVYTGTVPGGLKTVLDRFQALHAGQNLFGGRPLPPALLCAVCGRSGMENFACLREVIRSCLGNLGIRGAGEIYADGMDRTGGIGEVEGLEERVRTAVRDFFARKGGSGPPLQRKTNH</sequence>
<evidence type="ECO:0000313" key="8">
    <source>
        <dbReference type="Proteomes" id="UP000292580"/>
    </source>
</evidence>
<name>A0A483CT20_9EURY</name>
<comment type="cofactor">
    <cofactor evidence="1">
        <name>FMN</name>
        <dbReference type="ChEBI" id="CHEBI:58210"/>
    </cofactor>
</comment>
<dbReference type="PANTHER" id="PTHR43278">
    <property type="entry name" value="NAD(P)H-DEPENDENT FMN-CONTAINING OXIDOREDUCTASE YWQN-RELATED"/>
    <property type="match status" value="1"/>
</dbReference>
<evidence type="ECO:0000256" key="3">
    <source>
        <dbReference type="ARBA" id="ARBA00022630"/>
    </source>
</evidence>
<dbReference type="InterPro" id="IPR005025">
    <property type="entry name" value="FMN_Rdtase-like_dom"/>
</dbReference>
<accession>A0A483CT20</accession>
<protein>
    <submittedName>
        <fullName evidence="7">Flavodoxin family protein</fullName>
    </submittedName>
</protein>
<dbReference type="InterPro" id="IPR029039">
    <property type="entry name" value="Flavoprotein-like_sf"/>
</dbReference>
<evidence type="ECO:0000313" key="7">
    <source>
        <dbReference type="EMBL" id="TAJ43804.1"/>
    </source>
</evidence>
<dbReference type="InterPro" id="IPR051796">
    <property type="entry name" value="ISF_SsuE-like"/>
</dbReference>
<organism evidence="7 8">
    <name type="scientific">Methanofollis fontis</name>
    <dbReference type="NCBI Taxonomy" id="2052832"/>
    <lineage>
        <taxon>Archaea</taxon>
        <taxon>Methanobacteriati</taxon>
        <taxon>Methanobacteriota</taxon>
        <taxon>Stenosarchaea group</taxon>
        <taxon>Methanomicrobia</taxon>
        <taxon>Methanomicrobiales</taxon>
        <taxon>Methanomicrobiaceae</taxon>
        <taxon>Methanofollis</taxon>
    </lineage>
</organism>